<keyword evidence="3" id="KW-0732">Signal</keyword>
<dbReference type="CDD" id="cd13590">
    <property type="entry name" value="PBP2_PotD_PotF_like"/>
    <property type="match status" value="1"/>
</dbReference>
<feature type="binding site" evidence="5">
    <location>
        <position position="89"/>
    </location>
    <ligand>
        <name>spermidine</name>
        <dbReference type="ChEBI" id="CHEBI:57834"/>
    </ligand>
</feature>
<dbReference type="AlphaFoldDB" id="A0A840V9L6"/>
<keyword evidence="4" id="KW-0574">Periplasm</keyword>
<evidence type="ECO:0000313" key="6">
    <source>
        <dbReference type="EMBL" id="MBB5350469.1"/>
    </source>
</evidence>
<sequence length="351" mass="38383">MKRRHFLAASSAAVAFPFLPSCSKSGGGSGSKTLTVFTWADYLSDDAAASFEEKHGCKLVIDTFDSNEAMIAKLEAGATGYDVLVPSSYAVRQLQEKDLLQPLDRSLIPNTVNIDQDYLSRALDPEMTVSVPYMMAPTVLAYLKSKVGTPEPSWHLIERADLKGRITLLDDMREVLGAALKTLGHSFNSIDEAEVQAAADLAIEWKKNIAKFENEQWKTGIASGEFFLVHGYAGELILAQDENEDIEVVVPHEGAAFSCDDLCIPKTAKEVALAHAFINHLSDAAVAAENMEWIGYRAPNTAAYANLSEDFRGSPILFPPAELFAKCEPIAYLGDKLPIYTEAWDRVKNAS</sequence>
<protein>
    <submittedName>
        <fullName evidence="6">Spermidine/putrescine transport system substrate-binding protein</fullName>
    </submittedName>
</protein>
<evidence type="ECO:0000256" key="4">
    <source>
        <dbReference type="ARBA" id="ARBA00022764"/>
    </source>
</evidence>
<comment type="caution">
    <text evidence="6">The sequence shown here is derived from an EMBL/GenBank/DDBJ whole genome shotgun (WGS) entry which is preliminary data.</text>
</comment>
<dbReference type="PANTHER" id="PTHR30222">
    <property type="entry name" value="SPERMIDINE/PUTRESCINE-BINDING PERIPLASMIC PROTEIN"/>
    <property type="match status" value="1"/>
</dbReference>
<organism evidence="6 7">
    <name type="scientific">Haloferula luteola</name>
    <dbReference type="NCBI Taxonomy" id="595692"/>
    <lineage>
        <taxon>Bacteria</taxon>
        <taxon>Pseudomonadati</taxon>
        <taxon>Verrucomicrobiota</taxon>
        <taxon>Verrucomicrobiia</taxon>
        <taxon>Verrucomicrobiales</taxon>
        <taxon>Verrucomicrobiaceae</taxon>
        <taxon>Haloferula</taxon>
    </lineage>
</organism>
<feature type="binding site" evidence="5">
    <location>
        <begin position="171"/>
        <end position="174"/>
    </location>
    <ligand>
        <name>spermidine</name>
        <dbReference type="ChEBI" id="CHEBI:57834"/>
    </ligand>
</feature>
<name>A0A840V9L6_9BACT</name>
<evidence type="ECO:0000256" key="3">
    <source>
        <dbReference type="ARBA" id="ARBA00022729"/>
    </source>
</evidence>
<dbReference type="InterPro" id="IPR006059">
    <property type="entry name" value="SBP"/>
</dbReference>
<gene>
    <name evidence="6" type="ORF">HNR46_000693</name>
</gene>
<dbReference type="InterPro" id="IPR001188">
    <property type="entry name" value="Sperm_putr-bd"/>
</dbReference>
<dbReference type="Proteomes" id="UP000557717">
    <property type="component" value="Unassembled WGS sequence"/>
</dbReference>
<comment type="subcellular location">
    <subcellularLocation>
        <location evidence="1">Periplasm</location>
    </subcellularLocation>
</comment>
<evidence type="ECO:0000256" key="1">
    <source>
        <dbReference type="ARBA" id="ARBA00004418"/>
    </source>
</evidence>
<keyword evidence="2" id="KW-0813">Transport</keyword>
<dbReference type="GO" id="GO:0015846">
    <property type="term" value="P:polyamine transport"/>
    <property type="evidence" value="ECO:0007669"/>
    <property type="project" value="InterPro"/>
</dbReference>
<dbReference type="Gene3D" id="3.40.190.10">
    <property type="entry name" value="Periplasmic binding protein-like II"/>
    <property type="match status" value="2"/>
</dbReference>
<reference evidence="6 7" key="1">
    <citation type="submission" date="2020-08" db="EMBL/GenBank/DDBJ databases">
        <title>Genomic Encyclopedia of Type Strains, Phase IV (KMG-IV): sequencing the most valuable type-strain genomes for metagenomic binning, comparative biology and taxonomic classification.</title>
        <authorList>
            <person name="Goeker M."/>
        </authorList>
    </citation>
    <scope>NUCLEOTIDE SEQUENCE [LARGE SCALE GENOMIC DNA]</scope>
    <source>
        <strain evidence="6 7">YC6886</strain>
    </source>
</reference>
<dbReference type="RefSeq" id="WP_184015782.1">
    <property type="nucleotide sequence ID" value="NZ_JACHFD010000002.1"/>
</dbReference>
<proteinExistence type="predicted"/>
<dbReference type="SUPFAM" id="SSF53850">
    <property type="entry name" value="Periplasmic binding protein-like II"/>
    <property type="match status" value="1"/>
</dbReference>
<evidence type="ECO:0000313" key="7">
    <source>
        <dbReference type="Proteomes" id="UP000557717"/>
    </source>
</evidence>
<dbReference type="PANTHER" id="PTHR30222:SF17">
    <property type="entry name" value="SPERMIDINE_PUTRESCINE-BINDING PERIPLASMIC PROTEIN"/>
    <property type="match status" value="1"/>
</dbReference>
<evidence type="ECO:0000256" key="2">
    <source>
        <dbReference type="ARBA" id="ARBA00022448"/>
    </source>
</evidence>
<evidence type="ECO:0000256" key="5">
    <source>
        <dbReference type="PIRSR" id="PIRSR019574-1"/>
    </source>
</evidence>
<dbReference type="GO" id="GO:0042597">
    <property type="term" value="C:periplasmic space"/>
    <property type="evidence" value="ECO:0007669"/>
    <property type="project" value="UniProtKB-SubCell"/>
</dbReference>
<dbReference type="GO" id="GO:0019808">
    <property type="term" value="F:polyamine binding"/>
    <property type="evidence" value="ECO:0007669"/>
    <property type="project" value="InterPro"/>
</dbReference>
<keyword evidence="7" id="KW-1185">Reference proteome</keyword>
<dbReference type="Pfam" id="PF13416">
    <property type="entry name" value="SBP_bac_8"/>
    <property type="match status" value="1"/>
</dbReference>
<dbReference type="EMBL" id="JACHFD010000002">
    <property type="protein sequence ID" value="MBB5350469.1"/>
    <property type="molecule type" value="Genomic_DNA"/>
</dbReference>
<dbReference type="PRINTS" id="PR00909">
    <property type="entry name" value="SPERMDNBNDNG"/>
</dbReference>
<dbReference type="PIRSF" id="PIRSF019574">
    <property type="entry name" value="Periplasmic_polyamine_BP"/>
    <property type="match status" value="1"/>
</dbReference>
<accession>A0A840V9L6</accession>